<proteinExistence type="predicted"/>
<protein>
    <submittedName>
        <fullName evidence="2">Uncharacterized protein</fullName>
    </submittedName>
</protein>
<evidence type="ECO:0000256" key="1">
    <source>
        <dbReference type="SAM" id="Phobius"/>
    </source>
</evidence>
<keyword evidence="1" id="KW-1133">Transmembrane helix</keyword>
<gene>
    <name evidence="2" type="ORF">AVDCRST_MAG04-3012</name>
</gene>
<dbReference type="AlphaFoldDB" id="A0A6J4J3M2"/>
<organism evidence="2">
    <name type="scientific">uncultured Acetobacteraceae bacterium</name>
    <dbReference type="NCBI Taxonomy" id="169975"/>
    <lineage>
        <taxon>Bacteria</taxon>
        <taxon>Pseudomonadati</taxon>
        <taxon>Pseudomonadota</taxon>
        <taxon>Alphaproteobacteria</taxon>
        <taxon>Acetobacterales</taxon>
        <taxon>Acetobacteraceae</taxon>
        <taxon>environmental samples</taxon>
    </lineage>
</organism>
<name>A0A6J4J3M2_9PROT</name>
<feature type="transmembrane region" description="Helical" evidence="1">
    <location>
        <begin position="34"/>
        <end position="55"/>
    </location>
</feature>
<sequence length="65" mass="6421">MLPLCFLAVFSAIAGLGAVGLALGTASFATPALLAAPVFGLTSLVCGLTAAVVALRRESRGFRAA</sequence>
<evidence type="ECO:0000313" key="2">
    <source>
        <dbReference type="EMBL" id="CAA9269575.1"/>
    </source>
</evidence>
<reference evidence="2" key="1">
    <citation type="submission" date="2020-02" db="EMBL/GenBank/DDBJ databases">
        <authorList>
            <person name="Meier V. D."/>
        </authorList>
    </citation>
    <scope>NUCLEOTIDE SEQUENCE</scope>
    <source>
        <strain evidence="2">AVDCRST_MAG04</strain>
    </source>
</reference>
<dbReference type="EMBL" id="CADCTL010000215">
    <property type="protein sequence ID" value="CAA9269575.1"/>
    <property type="molecule type" value="Genomic_DNA"/>
</dbReference>
<keyword evidence="1" id="KW-0472">Membrane</keyword>
<accession>A0A6J4J3M2</accession>
<keyword evidence="1" id="KW-0812">Transmembrane</keyword>